<dbReference type="Proteomes" id="UP001189429">
    <property type="component" value="Unassembled WGS sequence"/>
</dbReference>
<feature type="compositionally biased region" description="Acidic residues" evidence="1">
    <location>
        <begin position="516"/>
        <end position="527"/>
    </location>
</feature>
<keyword evidence="3" id="KW-1185">Reference proteome</keyword>
<comment type="caution">
    <text evidence="2">The sequence shown here is derived from an EMBL/GenBank/DDBJ whole genome shotgun (WGS) entry which is preliminary data.</text>
</comment>
<evidence type="ECO:0000313" key="2">
    <source>
        <dbReference type="EMBL" id="CAK0826849.1"/>
    </source>
</evidence>
<organism evidence="2 3">
    <name type="scientific">Prorocentrum cordatum</name>
    <dbReference type="NCBI Taxonomy" id="2364126"/>
    <lineage>
        <taxon>Eukaryota</taxon>
        <taxon>Sar</taxon>
        <taxon>Alveolata</taxon>
        <taxon>Dinophyceae</taxon>
        <taxon>Prorocentrales</taxon>
        <taxon>Prorocentraceae</taxon>
        <taxon>Prorocentrum</taxon>
    </lineage>
</organism>
<feature type="compositionally biased region" description="Polar residues" evidence="1">
    <location>
        <begin position="186"/>
        <end position="200"/>
    </location>
</feature>
<proteinExistence type="predicted"/>
<reference evidence="2" key="1">
    <citation type="submission" date="2023-10" db="EMBL/GenBank/DDBJ databases">
        <authorList>
            <person name="Chen Y."/>
            <person name="Shah S."/>
            <person name="Dougan E. K."/>
            <person name="Thang M."/>
            <person name="Chan C."/>
        </authorList>
    </citation>
    <scope>NUCLEOTIDE SEQUENCE [LARGE SCALE GENOMIC DNA]</scope>
</reference>
<protein>
    <submittedName>
        <fullName evidence="2">Uncharacterized protein</fullName>
    </submittedName>
</protein>
<gene>
    <name evidence="2" type="ORF">PCOR1329_LOCUS26536</name>
</gene>
<feature type="region of interest" description="Disordered" evidence="1">
    <location>
        <begin position="179"/>
        <end position="208"/>
    </location>
</feature>
<evidence type="ECO:0000313" key="3">
    <source>
        <dbReference type="Proteomes" id="UP001189429"/>
    </source>
</evidence>
<feature type="region of interest" description="Disordered" evidence="1">
    <location>
        <begin position="492"/>
        <end position="543"/>
    </location>
</feature>
<accession>A0ABN9S6P3</accession>
<name>A0ABN9S6P3_9DINO</name>
<feature type="compositionally biased region" description="Low complexity" evidence="1">
    <location>
        <begin position="492"/>
        <end position="512"/>
    </location>
</feature>
<sequence>VRGPAKAYVYGAPCSSRYGYKPKHDLWEAYQRRFVNSVSTADSADDFQKLFLGSYDENFQGVPLLVSEYHAQNLWVDQGSDLEAILKVAASGDSMLTGILFYEFQVRYDLKDQDLEFGIFGLGDKAIAKFNFGTSIYSSWCLDPAEQEGSQTPLFEAVQQAFGGRGLHRSQLCASSGLGDEELEDSNASWDPNASESTTDAVPPPGEPVEPATTLRGFLTLSAGAGAGLDEDRVAGAVQVTLSVWLNLSAQQVGTSVHASSSPLAPSMEWQVSYRVDVPDSRYPYTRLVSDAIVQQPDAFEETLRQRLVEGGVEEAELAGSAFGISGFTGLQGPEPTSTRTSITTMVTTTQTTTTTRPWTKLTGFLSMVATEATKEQLEEVVRSSLGMRLNIPASQVVEISVFPEDRRLLAVDGQTRSASARHTWDASYTIRAYEGEVASVKNLAHFIGKDPATFVSTMRGLLAQKGLQDSSLTPEALQVVVFSELLGGTTTTVTRSTGTTTAAEGPAAEPAAPEEPVDVPLDDSMSEPDVAVPDSEEGGEPGAGLEVDGLTFDCHDGEAVWTSGWSPYKISWCCEHEQVGCEATTSSDPYDCQAGLSNWERGWSASKMAWCCNHRQLGCQTTEAPSDPFDCSAGYAHWQRGWSEGKTSWCCENKRLGCDPNEEGPGPA</sequence>
<feature type="non-terminal residue" evidence="2">
    <location>
        <position position="1"/>
    </location>
</feature>
<dbReference type="EMBL" id="CAUYUJ010009451">
    <property type="protein sequence ID" value="CAK0826849.1"/>
    <property type="molecule type" value="Genomic_DNA"/>
</dbReference>
<evidence type="ECO:0000256" key="1">
    <source>
        <dbReference type="SAM" id="MobiDB-lite"/>
    </source>
</evidence>